<gene>
    <name evidence="1" type="ORF">AC578_1054</name>
</gene>
<dbReference type="EMBL" id="LFZN01000010">
    <property type="protein sequence ID" value="KXT05853.1"/>
    <property type="molecule type" value="Genomic_DNA"/>
</dbReference>
<organism evidence="1 2">
    <name type="scientific">Pseudocercospora eumusae</name>
    <dbReference type="NCBI Taxonomy" id="321146"/>
    <lineage>
        <taxon>Eukaryota</taxon>
        <taxon>Fungi</taxon>
        <taxon>Dikarya</taxon>
        <taxon>Ascomycota</taxon>
        <taxon>Pezizomycotina</taxon>
        <taxon>Dothideomycetes</taxon>
        <taxon>Dothideomycetidae</taxon>
        <taxon>Mycosphaerellales</taxon>
        <taxon>Mycosphaerellaceae</taxon>
        <taxon>Pseudocercospora</taxon>
    </lineage>
</organism>
<accession>A0A139HTY7</accession>
<reference evidence="1 2" key="1">
    <citation type="submission" date="2015-07" db="EMBL/GenBank/DDBJ databases">
        <title>Comparative genomics of the Sigatoka disease complex on banana suggests a link between parallel evolutionary changes in Pseudocercospora fijiensis and Pseudocercospora eumusae and increased virulence on the banana host.</title>
        <authorList>
            <person name="Chang T.-C."/>
            <person name="Salvucci A."/>
            <person name="Crous P.W."/>
            <person name="Stergiopoulos I."/>
        </authorList>
    </citation>
    <scope>NUCLEOTIDE SEQUENCE [LARGE SCALE GENOMIC DNA]</scope>
    <source>
        <strain evidence="1 2">CBS 114824</strain>
    </source>
</reference>
<keyword evidence="2" id="KW-1185">Reference proteome</keyword>
<proteinExistence type="predicted"/>
<sequence length="116" mass="12725">MARSNGIEGALYPTTLSDMNHMKLLADPYRQSPLTAGHEHACMEPTYGSSEHDCHVDMYDYGLSNRATLVPGGPGFPQRRNYYGGGYGVMDGIGTSWGVDPYDAMNPRFHDLSHGL</sequence>
<comment type="caution">
    <text evidence="1">The sequence shown here is derived from an EMBL/GenBank/DDBJ whole genome shotgun (WGS) entry which is preliminary data.</text>
</comment>
<protein>
    <submittedName>
        <fullName evidence="1">Uncharacterized protein</fullName>
    </submittedName>
</protein>
<dbReference type="AlphaFoldDB" id="A0A139HTY7"/>
<evidence type="ECO:0000313" key="2">
    <source>
        <dbReference type="Proteomes" id="UP000070133"/>
    </source>
</evidence>
<evidence type="ECO:0000313" key="1">
    <source>
        <dbReference type="EMBL" id="KXT05853.1"/>
    </source>
</evidence>
<dbReference type="Proteomes" id="UP000070133">
    <property type="component" value="Unassembled WGS sequence"/>
</dbReference>
<name>A0A139HTY7_9PEZI</name>